<dbReference type="AlphaFoldDB" id="A0A4Y4DJN8"/>
<dbReference type="OrthoDB" id="3260856at2"/>
<name>A0A4Y4DJN8_GLUUR</name>
<keyword evidence="1" id="KW-0472">Membrane</keyword>
<keyword evidence="1" id="KW-1133">Transmembrane helix</keyword>
<keyword evidence="3" id="KW-1185">Reference proteome</keyword>
<evidence type="ECO:0000313" key="3">
    <source>
        <dbReference type="Proteomes" id="UP000316612"/>
    </source>
</evidence>
<dbReference type="EMBL" id="BJNY01000003">
    <property type="protein sequence ID" value="GED05196.1"/>
    <property type="molecule type" value="Genomic_DNA"/>
</dbReference>
<accession>A0A4Y4DJN8</accession>
<keyword evidence="1" id="KW-0812">Transmembrane</keyword>
<feature type="transmembrane region" description="Helical" evidence="1">
    <location>
        <begin position="56"/>
        <end position="78"/>
    </location>
</feature>
<feature type="transmembrane region" description="Helical" evidence="1">
    <location>
        <begin position="25"/>
        <end position="44"/>
    </location>
</feature>
<dbReference type="RefSeq" id="WP_141362035.1">
    <property type="nucleotide sequence ID" value="NZ_BAAAJL010000001.1"/>
</dbReference>
<protein>
    <submittedName>
        <fullName evidence="2">Uncharacterized protein</fullName>
    </submittedName>
</protein>
<evidence type="ECO:0000256" key="1">
    <source>
        <dbReference type="SAM" id="Phobius"/>
    </source>
</evidence>
<organism evidence="2 3">
    <name type="scientific">Glutamicibacter uratoxydans</name>
    <name type="common">Arthrobacter uratoxydans</name>
    <dbReference type="NCBI Taxonomy" id="43667"/>
    <lineage>
        <taxon>Bacteria</taxon>
        <taxon>Bacillati</taxon>
        <taxon>Actinomycetota</taxon>
        <taxon>Actinomycetes</taxon>
        <taxon>Micrococcales</taxon>
        <taxon>Micrococcaceae</taxon>
        <taxon>Glutamicibacter</taxon>
    </lineage>
</organism>
<gene>
    <name evidence="2" type="ORF">AUR04nite_07280</name>
</gene>
<proteinExistence type="predicted"/>
<sequence>MGRKFTTISEMEYDNYPAWRRHSPWVYRLAAAAACEIAAIVLMFSIDGLDTKDQAWMVVGLALGSLVASGFSLFFFLTSLGKMRLAWRAYRRANGHYTRAEQQIVEERQLLVSAQYAAAELAGHLLSGSWTPMAPNWSMVLNPQEQAVCSSAAHYARFYGTQANYMHSSAFFMGRPSFVAVGMAATALGNSVRRRQAQAYAQAQWREQQVVAATITNQRVLCQKQDGTWLSFYFDAVTNIDADANNGTLILQFHNAEPLMLGGRGGLFAAVVAIWALHGPAGLRSYPGLQNLRMLHA</sequence>
<reference evidence="2 3" key="1">
    <citation type="submission" date="2019-06" db="EMBL/GenBank/DDBJ databases">
        <title>Whole genome shotgun sequence of Glutamicibacter uratoxydans NBRC 15515.</title>
        <authorList>
            <person name="Hosoyama A."/>
            <person name="Uohara A."/>
            <person name="Ohji S."/>
            <person name="Ichikawa N."/>
        </authorList>
    </citation>
    <scope>NUCLEOTIDE SEQUENCE [LARGE SCALE GENOMIC DNA]</scope>
    <source>
        <strain evidence="2 3">NBRC 15515</strain>
    </source>
</reference>
<comment type="caution">
    <text evidence="2">The sequence shown here is derived from an EMBL/GenBank/DDBJ whole genome shotgun (WGS) entry which is preliminary data.</text>
</comment>
<evidence type="ECO:0000313" key="2">
    <source>
        <dbReference type="EMBL" id="GED05196.1"/>
    </source>
</evidence>
<dbReference type="Proteomes" id="UP000316612">
    <property type="component" value="Unassembled WGS sequence"/>
</dbReference>